<organism evidence="1 2">
    <name type="scientific">Xyrichtys novacula</name>
    <name type="common">Pearly razorfish</name>
    <name type="synonym">Hemipteronotus novacula</name>
    <dbReference type="NCBI Taxonomy" id="13765"/>
    <lineage>
        <taxon>Eukaryota</taxon>
        <taxon>Metazoa</taxon>
        <taxon>Chordata</taxon>
        <taxon>Craniata</taxon>
        <taxon>Vertebrata</taxon>
        <taxon>Euteleostomi</taxon>
        <taxon>Actinopterygii</taxon>
        <taxon>Neopterygii</taxon>
        <taxon>Teleostei</taxon>
        <taxon>Neoteleostei</taxon>
        <taxon>Acanthomorphata</taxon>
        <taxon>Eupercaria</taxon>
        <taxon>Labriformes</taxon>
        <taxon>Labridae</taxon>
        <taxon>Xyrichtys</taxon>
    </lineage>
</organism>
<name>A0AAV1GKT7_XYRNO</name>
<gene>
    <name evidence="1" type="ORF">XNOV1_A023462</name>
</gene>
<dbReference type="AlphaFoldDB" id="A0AAV1GKT7"/>
<proteinExistence type="predicted"/>
<sequence length="131" mass="15171">MLMMNPVASTAVDMMAANPENGFERNPRKSLKSLEVSLERQRVKLESGAIKRRRPLPLLPYHLLVSIDDDDDDDGLQPHLRFAPMNQITERRGSWIQQQEVGEQYAHLRPYKEVRPLSCCQSEDFIRLQVL</sequence>
<dbReference type="EMBL" id="OY660877">
    <property type="protein sequence ID" value="CAJ1073058.1"/>
    <property type="molecule type" value="Genomic_DNA"/>
</dbReference>
<keyword evidence="2" id="KW-1185">Reference proteome</keyword>
<evidence type="ECO:0000313" key="2">
    <source>
        <dbReference type="Proteomes" id="UP001178508"/>
    </source>
</evidence>
<dbReference type="Proteomes" id="UP001178508">
    <property type="component" value="Chromosome 14"/>
</dbReference>
<protein>
    <submittedName>
        <fullName evidence="1">Uncharacterized protein</fullName>
    </submittedName>
</protein>
<evidence type="ECO:0000313" key="1">
    <source>
        <dbReference type="EMBL" id="CAJ1073058.1"/>
    </source>
</evidence>
<reference evidence="1" key="1">
    <citation type="submission" date="2023-08" db="EMBL/GenBank/DDBJ databases">
        <authorList>
            <person name="Alioto T."/>
            <person name="Alioto T."/>
            <person name="Gomez Garrido J."/>
        </authorList>
    </citation>
    <scope>NUCLEOTIDE SEQUENCE</scope>
</reference>
<accession>A0AAV1GKT7</accession>